<name>A0A0K0DZN2_STRER</name>
<keyword evidence="6" id="KW-1185">Reference proteome</keyword>
<dbReference type="WBParaSite" id="TCONS_00001879.p1">
    <property type="protein sequence ID" value="TCONS_00001879.p1"/>
    <property type="gene ID" value="XLOC_001779"/>
</dbReference>
<dbReference type="PANTHER" id="PTHR10782">
    <property type="entry name" value="ZINC FINGER MIZ DOMAIN-CONTAINING PROTEIN"/>
    <property type="match status" value="1"/>
</dbReference>
<dbReference type="Gene3D" id="3.30.40.10">
    <property type="entry name" value="Zinc/RING finger domain, C3HC4 (zinc finger)"/>
    <property type="match status" value="1"/>
</dbReference>
<evidence type="ECO:0000313" key="7">
    <source>
        <dbReference type="WBParaSite" id="SSTP_0000269300.1"/>
    </source>
</evidence>
<dbReference type="GO" id="GO:0000785">
    <property type="term" value="C:chromatin"/>
    <property type="evidence" value="ECO:0007669"/>
    <property type="project" value="TreeGrafter"/>
</dbReference>
<keyword evidence="2 4" id="KW-0863">Zinc-finger</keyword>
<evidence type="ECO:0000313" key="6">
    <source>
        <dbReference type="Proteomes" id="UP000035681"/>
    </source>
</evidence>
<dbReference type="PANTHER" id="PTHR10782:SF4">
    <property type="entry name" value="TONALLI, ISOFORM E"/>
    <property type="match status" value="1"/>
</dbReference>
<evidence type="ECO:0000313" key="8">
    <source>
        <dbReference type="WBParaSite" id="TCONS_00001879.p1"/>
    </source>
</evidence>
<evidence type="ECO:0000256" key="1">
    <source>
        <dbReference type="ARBA" id="ARBA00022723"/>
    </source>
</evidence>
<dbReference type="GO" id="GO:0061665">
    <property type="term" value="F:SUMO ligase activity"/>
    <property type="evidence" value="ECO:0007669"/>
    <property type="project" value="TreeGrafter"/>
</dbReference>
<dbReference type="STRING" id="6248.A0A0K0DZN2"/>
<organism evidence="7">
    <name type="scientific">Strongyloides stercoralis</name>
    <name type="common">Threadworm</name>
    <dbReference type="NCBI Taxonomy" id="6248"/>
    <lineage>
        <taxon>Eukaryota</taxon>
        <taxon>Metazoa</taxon>
        <taxon>Ecdysozoa</taxon>
        <taxon>Nematoda</taxon>
        <taxon>Chromadorea</taxon>
        <taxon>Rhabditida</taxon>
        <taxon>Tylenchina</taxon>
        <taxon>Panagrolaimomorpha</taxon>
        <taxon>Strongyloidoidea</taxon>
        <taxon>Strongyloididae</taxon>
        <taxon>Strongyloides</taxon>
    </lineage>
</organism>
<protein>
    <submittedName>
        <fullName evidence="7 8">SP-RING-type domain-containing protein</fullName>
    </submittedName>
</protein>
<dbReference type="GO" id="GO:0016925">
    <property type="term" value="P:protein sumoylation"/>
    <property type="evidence" value="ECO:0007669"/>
    <property type="project" value="TreeGrafter"/>
</dbReference>
<dbReference type="Proteomes" id="UP000035681">
    <property type="component" value="Unplaced"/>
</dbReference>
<proteinExistence type="predicted"/>
<accession>A0A0K0DZN2</accession>
<dbReference type="GO" id="GO:0008270">
    <property type="term" value="F:zinc ion binding"/>
    <property type="evidence" value="ECO:0007669"/>
    <property type="project" value="UniProtKB-KW"/>
</dbReference>
<keyword evidence="1" id="KW-0479">Metal-binding</keyword>
<evidence type="ECO:0000256" key="3">
    <source>
        <dbReference type="ARBA" id="ARBA00022833"/>
    </source>
</evidence>
<evidence type="ECO:0000256" key="2">
    <source>
        <dbReference type="ARBA" id="ARBA00022771"/>
    </source>
</evidence>
<evidence type="ECO:0000256" key="4">
    <source>
        <dbReference type="PROSITE-ProRule" id="PRU00452"/>
    </source>
</evidence>
<dbReference type="Pfam" id="PF02891">
    <property type="entry name" value="zf-MIZ"/>
    <property type="match status" value="1"/>
</dbReference>
<dbReference type="PROSITE" id="PS51044">
    <property type="entry name" value="ZF_SP_RING"/>
    <property type="match status" value="1"/>
</dbReference>
<evidence type="ECO:0000259" key="5">
    <source>
        <dbReference type="PROSITE" id="PS51044"/>
    </source>
</evidence>
<dbReference type="AlphaFoldDB" id="A0A0K0DZN2"/>
<feature type="domain" description="SP-RING-type" evidence="5">
    <location>
        <begin position="289"/>
        <end position="373"/>
    </location>
</feature>
<sequence>MCAPSNPELIQCMTWILHEFTEDDLKSCLSTLKCESSKSKMELQTTLLSLLLTSQTGDQNVKKVIYNQAYLEGYQFHVEEVSNDNKVLPDLLSIIRNFPESYDRINQKRLYFHKDIKRISGWKLAGSHNMKQPIIFRFLLPDYFCDSLYYRMSHNFYPVNLLLRCTRIINDKKIVRLESCYPRFLKLFINGREFSGFIPREINLNSKEKINKLPIPTILNNGILKFRPSFSKTDRKPITIELRYDVESNKDSIFGFAIFTSVSRDHKSICQDILKKGTIKIETFYNEYTKVMSKMDSSKHLEISLISSINNKRIQIPFRGMKCDHLNPEDLDSYIKFNMKNELWLCTICKKSCTPDDIFIDEFFVKILEKHPTVGRITICDKLNYTLYGDNKLLSIFDE</sequence>
<dbReference type="WBParaSite" id="SSTP_0000269300.1">
    <property type="protein sequence ID" value="SSTP_0000269300.1"/>
    <property type="gene ID" value="SSTP_0000269300"/>
</dbReference>
<dbReference type="InterPro" id="IPR013083">
    <property type="entry name" value="Znf_RING/FYVE/PHD"/>
</dbReference>
<keyword evidence="3" id="KW-0862">Zinc</keyword>
<reference evidence="7" key="1">
    <citation type="submission" date="2015-08" db="UniProtKB">
        <authorList>
            <consortium name="WormBaseParasite"/>
        </authorList>
    </citation>
    <scope>IDENTIFICATION</scope>
</reference>
<dbReference type="InterPro" id="IPR004181">
    <property type="entry name" value="Znf_MIZ"/>
</dbReference>